<organism evidence="1">
    <name type="scientific">marine metagenome</name>
    <dbReference type="NCBI Taxonomy" id="408172"/>
    <lineage>
        <taxon>unclassified sequences</taxon>
        <taxon>metagenomes</taxon>
        <taxon>ecological metagenomes</taxon>
    </lineage>
</organism>
<dbReference type="InterPro" id="IPR006439">
    <property type="entry name" value="HAD-SF_hydro_IA"/>
</dbReference>
<dbReference type="PANTHER" id="PTHR43434:SF1">
    <property type="entry name" value="PHOSPHOGLYCOLATE PHOSPHATASE"/>
    <property type="match status" value="1"/>
</dbReference>
<dbReference type="Gene3D" id="1.10.150.240">
    <property type="entry name" value="Putative phosphatase, domain 2"/>
    <property type="match status" value="1"/>
</dbReference>
<dbReference type="Pfam" id="PF13419">
    <property type="entry name" value="HAD_2"/>
    <property type="match status" value="1"/>
</dbReference>
<dbReference type="GO" id="GO:0006281">
    <property type="term" value="P:DNA repair"/>
    <property type="evidence" value="ECO:0007669"/>
    <property type="project" value="TreeGrafter"/>
</dbReference>
<dbReference type="SFLD" id="SFLDS00003">
    <property type="entry name" value="Haloacid_Dehalogenase"/>
    <property type="match status" value="1"/>
</dbReference>
<dbReference type="GO" id="GO:0005829">
    <property type="term" value="C:cytosol"/>
    <property type="evidence" value="ECO:0007669"/>
    <property type="project" value="TreeGrafter"/>
</dbReference>
<dbReference type="AlphaFoldDB" id="A0A381NN86"/>
<dbReference type="NCBIfam" id="TIGR01549">
    <property type="entry name" value="HAD-SF-IA-v1"/>
    <property type="match status" value="1"/>
</dbReference>
<sequence length="215" mass="23995">MNNNIKALIIDLDGTMIDSLQDLVLAVNLTLEELGYPKRNDTFIQNAVGNGARKLLETCLPTHQVADDQTYELFMSYYNSNCSNQTEVYPGVVDFLEKTAHLKKAILTNKPIAPTMKIITSLGLDHFFELVYGGDSFPHRKPHPMGLQTILQFFHISATQAMMIGDGFQDIRAAHAVGMDSIAIINRIGKKAALLREKPTYLVQNFQEISAMFST</sequence>
<dbReference type="InterPro" id="IPR023214">
    <property type="entry name" value="HAD_sf"/>
</dbReference>
<dbReference type="InterPro" id="IPR050155">
    <property type="entry name" value="HAD-like_hydrolase_sf"/>
</dbReference>
<evidence type="ECO:0000313" key="1">
    <source>
        <dbReference type="EMBL" id="SUZ56066.1"/>
    </source>
</evidence>
<dbReference type="EMBL" id="UINC01000477">
    <property type="protein sequence ID" value="SUZ56066.1"/>
    <property type="molecule type" value="Genomic_DNA"/>
</dbReference>
<gene>
    <name evidence="1" type="ORF">METZ01_LOCUS8920</name>
</gene>
<dbReference type="PANTHER" id="PTHR43434">
    <property type="entry name" value="PHOSPHOGLYCOLATE PHOSPHATASE"/>
    <property type="match status" value="1"/>
</dbReference>
<dbReference type="SFLD" id="SFLDG01135">
    <property type="entry name" value="C1.5.6:_HAD__Beta-PGM__Phospha"/>
    <property type="match status" value="1"/>
</dbReference>
<name>A0A381NN86_9ZZZZ</name>
<evidence type="ECO:0008006" key="2">
    <source>
        <dbReference type="Google" id="ProtNLM"/>
    </source>
</evidence>
<proteinExistence type="predicted"/>
<dbReference type="InterPro" id="IPR023198">
    <property type="entry name" value="PGP-like_dom2"/>
</dbReference>
<dbReference type="Gene3D" id="3.40.50.1000">
    <property type="entry name" value="HAD superfamily/HAD-like"/>
    <property type="match status" value="1"/>
</dbReference>
<dbReference type="SFLD" id="SFLDG01129">
    <property type="entry name" value="C1.5:_HAD__Beta-PGM__Phosphata"/>
    <property type="match status" value="1"/>
</dbReference>
<protein>
    <recommendedName>
        <fullName evidence="2">Phosphoglycolate phosphatase</fullName>
    </recommendedName>
</protein>
<accession>A0A381NN86</accession>
<dbReference type="InterPro" id="IPR041492">
    <property type="entry name" value="HAD_2"/>
</dbReference>
<dbReference type="SUPFAM" id="SSF56784">
    <property type="entry name" value="HAD-like"/>
    <property type="match status" value="1"/>
</dbReference>
<dbReference type="InterPro" id="IPR036412">
    <property type="entry name" value="HAD-like_sf"/>
</dbReference>
<dbReference type="GO" id="GO:0008967">
    <property type="term" value="F:phosphoglycolate phosphatase activity"/>
    <property type="evidence" value="ECO:0007669"/>
    <property type="project" value="TreeGrafter"/>
</dbReference>
<reference evidence="1" key="1">
    <citation type="submission" date="2018-05" db="EMBL/GenBank/DDBJ databases">
        <authorList>
            <person name="Lanie J.A."/>
            <person name="Ng W.-L."/>
            <person name="Kazmierczak K.M."/>
            <person name="Andrzejewski T.M."/>
            <person name="Davidsen T.M."/>
            <person name="Wayne K.J."/>
            <person name="Tettelin H."/>
            <person name="Glass J.I."/>
            <person name="Rusch D."/>
            <person name="Podicherti R."/>
            <person name="Tsui H.-C.T."/>
            <person name="Winkler M.E."/>
        </authorList>
    </citation>
    <scope>NUCLEOTIDE SEQUENCE</scope>
</reference>